<organism evidence="1 2">
    <name type="scientific">Trichinella pseudospiralis</name>
    <name type="common">Parasitic roundworm</name>
    <dbReference type="NCBI Taxonomy" id="6337"/>
    <lineage>
        <taxon>Eukaryota</taxon>
        <taxon>Metazoa</taxon>
        <taxon>Ecdysozoa</taxon>
        <taxon>Nematoda</taxon>
        <taxon>Enoplea</taxon>
        <taxon>Dorylaimia</taxon>
        <taxon>Trichinellida</taxon>
        <taxon>Trichinellidae</taxon>
        <taxon>Trichinella</taxon>
    </lineage>
</organism>
<dbReference type="Proteomes" id="UP000054826">
    <property type="component" value="Unassembled WGS sequence"/>
</dbReference>
<proteinExistence type="predicted"/>
<accession>A0A0V1K112</accession>
<evidence type="ECO:0000313" key="2">
    <source>
        <dbReference type="Proteomes" id="UP000054826"/>
    </source>
</evidence>
<dbReference type="EMBL" id="JYDV01000024">
    <property type="protein sequence ID" value="KRZ40878.1"/>
    <property type="molecule type" value="Genomic_DNA"/>
</dbReference>
<gene>
    <name evidence="1" type="ORF">T4C_116</name>
</gene>
<sequence>MTRTHHVRTWTKSRTVELSWRCGHVRIEHIVRTVVTATNPWWHVRISHWIHHFRFHWHRLTTVAVTIISDRIRKASHTNVVGGIVRQYCIGVRHLGWHRTRARAWARLRFDPRITRSSVNCSQNNPR</sequence>
<protein>
    <submittedName>
        <fullName evidence="1">Uncharacterized protein</fullName>
    </submittedName>
</protein>
<dbReference type="AlphaFoldDB" id="A0A0V1K112"/>
<reference evidence="1 2" key="1">
    <citation type="submission" date="2015-01" db="EMBL/GenBank/DDBJ databases">
        <title>Evolution of Trichinella species and genotypes.</title>
        <authorList>
            <person name="Korhonen P.K."/>
            <person name="Edoardo P."/>
            <person name="Giuseppe L.R."/>
            <person name="Gasser R.B."/>
        </authorList>
    </citation>
    <scope>NUCLEOTIDE SEQUENCE [LARGE SCALE GENOMIC DNA]</scope>
    <source>
        <strain evidence="1">ISS176</strain>
    </source>
</reference>
<evidence type="ECO:0000313" key="1">
    <source>
        <dbReference type="EMBL" id="KRZ40878.1"/>
    </source>
</evidence>
<name>A0A0V1K112_TRIPS</name>
<comment type="caution">
    <text evidence="1">The sequence shown here is derived from an EMBL/GenBank/DDBJ whole genome shotgun (WGS) entry which is preliminary data.</text>
</comment>